<sequence>MGCTPSTLNRQHDEADAVLTKATDVVVEPHVSSVDKPSVGVEYKWPDIGLQFVPGEVSVNEYGVAFYNFDGYNPADSHQDIHVCKRYSEFKRMYTEISALVLRANKFQMYPSLPPMPPANAVTFVLGRGHENVVRAREAQFVKILNAMAAHPVASQSDSFTQFIA</sequence>
<dbReference type="PROSITE" id="PS50195">
    <property type="entry name" value="PX"/>
    <property type="match status" value="1"/>
</dbReference>
<dbReference type="Pfam" id="PF00787">
    <property type="entry name" value="PX"/>
    <property type="match status" value="1"/>
</dbReference>
<dbReference type="GO" id="GO:0035091">
    <property type="term" value="F:phosphatidylinositol binding"/>
    <property type="evidence" value="ECO:0007669"/>
    <property type="project" value="InterPro"/>
</dbReference>
<dbReference type="InterPro" id="IPR036871">
    <property type="entry name" value="PX_dom_sf"/>
</dbReference>
<dbReference type="SUPFAM" id="SSF64268">
    <property type="entry name" value="PX domain"/>
    <property type="match status" value="1"/>
</dbReference>
<accession>A0AAV0TY65</accession>
<comment type="caution">
    <text evidence="2">The sequence shown here is derived from an EMBL/GenBank/DDBJ whole genome shotgun (WGS) entry which is preliminary data.</text>
</comment>
<proteinExistence type="predicted"/>
<protein>
    <recommendedName>
        <fullName evidence="1">PX domain-containing protein</fullName>
    </recommendedName>
</protein>
<evidence type="ECO:0000313" key="2">
    <source>
        <dbReference type="EMBL" id="CAI5728215.1"/>
    </source>
</evidence>
<dbReference type="Proteomes" id="UP001162031">
    <property type="component" value="Unassembled WGS sequence"/>
</dbReference>
<feature type="domain" description="PX" evidence="1">
    <location>
        <begin position="1"/>
        <end position="165"/>
    </location>
</feature>
<evidence type="ECO:0000259" key="1">
    <source>
        <dbReference type="PROSITE" id="PS50195"/>
    </source>
</evidence>
<evidence type="ECO:0000313" key="3">
    <source>
        <dbReference type="Proteomes" id="UP001162031"/>
    </source>
</evidence>
<keyword evidence="3" id="KW-1185">Reference proteome</keyword>
<dbReference type="EMBL" id="CANTFL010000851">
    <property type="protein sequence ID" value="CAI5728215.1"/>
    <property type="molecule type" value="Genomic_DNA"/>
</dbReference>
<organism evidence="2 3">
    <name type="scientific">Hyaloperonospora brassicae</name>
    <name type="common">Brassica downy mildew</name>
    <name type="synonym">Peronospora brassicae</name>
    <dbReference type="NCBI Taxonomy" id="162125"/>
    <lineage>
        <taxon>Eukaryota</taxon>
        <taxon>Sar</taxon>
        <taxon>Stramenopiles</taxon>
        <taxon>Oomycota</taxon>
        <taxon>Peronosporomycetes</taxon>
        <taxon>Peronosporales</taxon>
        <taxon>Peronosporaceae</taxon>
        <taxon>Hyaloperonospora</taxon>
    </lineage>
</organism>
<dbReference type="AlphaFoldDB" id="A0AAV0TY65"/>
<dbReference type="InterPro" id="IPR001683">
    <property type="entry name" value="PX_dom"/>
</dbReference>
<gene>
    <name evidence="2" type="ORF">HBR001_LOCUS4271</name>
</gene>
<name>A0AAV0TY65_HYABA</name>
<dbReference type="Gene3D" id="3.30.1520.10">
    <property type="entry name" value="Phox-like domain"/>
    <property type="match status" value="1"/>
</dbReference>
<reference evidence="2" key="1">
    <citation type="submission" date="2022-12" db="EMBL/GenBank/DDBJ databases">
        <authorList>
            <person name="Webb A."/>
        </authorList>
    </citation>
    <scope>NUCLEOTIDE SEQUENCE</scope>
    <source>
        <strain evidence="2">Hp1</strain>
    </source>
</reference>